<dbReference type="Pfam" id="PF24728">
    <property type="entry name" value="DUF7680"/>
    <property type="match status" value="1"/>
</dbReference>
<dbReference type="AlphaFoldDB" id="X1AXA6"/>
<accession>X1AXA6</accession>
<protein>
    <recommendedName>
        <fullName evidence="1">DUF7680 domain-containing protein</fullName>
    </recommendedName>
</protein>
<evidence type="ECO:0000313" key="2">
    <source>
        <dbReference type="EMBL" id="GAG87779.1"/>
    </source>
</evidence>
<gene>
    <name evidence="2" type="ORF">S01H4_28709</name>
</gene>
<evidence type="ECO:0000259" key="1">
    <source>
        <dbReference type="Pfam" id="PF24728"/>
    </source>
</evidence>
<name>X1AXA6_9ZZZZ</name>
<dbReference type="InterPro" id="IPR056097">
    <property type="entry name" value="DUF7680"/>
</dbReference>
<feature type="domain" description="DUF7680" evidence="1">
    <location>
        <begin position="3"/>
        <end position="63"/>
    </location>
</feature>
<feature type="non-terminal residue" evidence="2">
    <location>
        <position position="63"/>
    </location>
</feature>
<dbReference type="EMBL" id="BART01014360">
    <property type="protein sequence ID" value="GAG87779.1"/>
    <property type="molecule type" value="Genomic_DNA"/>
</dbReference>
<organism evidence="2">
    <name type="scientific">marine sediment metagenome</name>
    <dbReference type="NCBI Taxonomy" id="412755"/>
    <lineage>
        <taxon>unclassified sequences</taxon>
        <taxon>metagenomes</taxon>
        <taxon>ecological metagenomes</taxon>
    </lineage>
</organism>
<sequence length="63" mass="7664">MELFIEEEFGVRSALLFESIRNINVMTRIDKILNYVRTISKEEAYYWFSKCFFRKFQKSGLRA</sequence>
<comment type="caution">
    <text evidence="2">The sequence shown here is derived from an EMBL/GenBank/DDBJ whole genome shotgun (WGS) entry which is preliminary data.</text>
</comment>
<proteinExistence type="predicted"/>
<reference evidence="2" key="1">
    <citation type="journal article" date="2014" name="Front. Microbiol.">
        <title>High frequency of phylogenetically diverse reductive dehalogenase-homologous genes in deep subseafloor sedimentary metagenomes.</title>
        <authorList>
            <person name="Kawai M."/>
            <person name="Futagami T."/>
            <person name="Toyoda A."/>
            <person name="Takaki Y."/>
            <person name="Nishi S."/>
            <person name="Hori S."/>
            <person name="Arai W."/>
            <person name="Tsubouchi T."/>
            <person name="Morono Y."/>
            <person name="Uchiyama I."/>
            <person name="Ito T."/>
            <person name="Fujiyama A."/>
            <person name="Inagaki F."/>
            <person name="Takami H."/>
        </authorList>
    </citation>
    <scope>NUCLEOTIDE SEQUENCE</scope>
    <source>
        <strain evidence="2">Expedition CK06-06</strain>
    </source>
</reference>